<dbReference type="AlphaFoldDB" id="A0A5M8QKW2"/>
<proteinExistence type="predicted"/>
<keyword evidence="2" id="KW-1133">Transmembrane helix</keyword>
<dbReference type="OrthoDB" id="5123887at2"/>
<keyword evidence="2" id="KW-0472">Membrane</keyword>
<dbReference type="Proteomes" id="UP000323221">
    <property type="component" value="Unassembled WGS sequence"/>
</dbReference>
<accession>A0A5M8QKW2</accession>
<reference evidence="3 4" key="1">
    <citation type="submission" date="2019-08" db="EMBL/GenBank/DDBJ databases">
        <title>Agrococcus lahaulensis sp. nov., isolated from a cold desert of the Indian Himalayas.</title>
        <authorList>
            <person name="Qu J.H."/>
        </authorList>
    </citation>
    <scope>NUCLEOTIDE SEQUENCE [LARGE SCALE GENOMIC DNA]</scope>
    <source>
        <strain evidence="3 4">NS18</strain>
    </source>
</reference>
<feature type="transmembrane region" description="Helical" evidence="2">
    <location>
        <begin position="74"/>
        <end position="97"/>
    </location>
</feature>
<feature type="transmembrane region" description="Helical" evidence="2">
    <location>
        <begin position="33"/>
        <end position="54"/>
    </location>
</feature>
<evidence type="ECO:0000313" key="4">
    <source>
        <dbReference type="Proteomes" id="UP000323221"/>
    </source>
</evidence>
<gene>
    <name evidence="3" type="ORF">FQ330_03865</name>
</gene>
<feature type="compositionally biased region" description="Basic and acidic residues" evidence="1">
    <location>
        <begin position="17"/>
        <end position="26"/>
    </location>
</feature>
<keyword evidence="2" id="KW-0812">Transmembrane</keyword>
<organism evidence="3 4">
    <name type="scientific">Agrococcus sediminis</name>
    <dbReference type="NCBI Taxonomy" id="2599924"/>
    <lineage>
        <taxon>Bacteria</taxon>
        <taxon>Bacillati</taxon>
        <taxon>Actinomycetota</taxon>
        <taxon>Actinomycetes</taxon>
        <taxon>Micrococcales</taxon>
        <taxon>Microbacteriaceae</taxon>
        <taxon>Agrococcus</taxon>
    </lineage>
</organism>
<feature type="compositionally biased region" description="Polar residues" evidence="1">
    <location>
        <begin position="1"/>
        <end position="10"/>
    </location>
</feature>
<evidence type="ECO:0008006" key="5">
    <source>
        <dbReference type="Google" id="ProtNLM"/>
    </source>
</evidence>
<evidence type="ECO:0000256" key="1">
    <source>
        <dbReference type="SAM" id="MobiDB-lite"/>
    </source>
</evidence>
<comment type="caution">
    <text evidence="3">The sequence shown here is derived from an EMBL/GenBank/DDBJ whole genome shotgun (WGS) entry which is preliminary data.</text>
</comment>
<dbReference type="EMBL" id="VOIR01000012">
    <property type="protein sequence ID" value="KAA6434912.1"/>
    <property type="molecule type" value="Genomic_DNA"/>
</dbReference>
<sequence>MPKASSNPTQRPRKRERGTATEERSARGLTERVLAIGVVAFAAIALLGFAATMLHVGLRDSVELFAATLWQWAFWLPLVALPLMIVCLVALVIVSAAGKARRR</sequence>
<evidence type="ECO:0000313" key="3">
    <source>
        <dbReference type="EMBL" id="KAA6434912.1"/>
    </source>
</evidence>
<dbReference type="RefSeq" id="WP_146355431.1">
    <property type="nucleotide sequence ID" value="NZ_VOIR01000012.1"/>
</dbReference>
<feature type="region of interest" description="Disordered" evidence="1">
    <location>
        <begin position="1"/>
        <end position="26"/>
    </location>
</feature>
<protein>
    <recommendedName>
        <fullName evidence="5">Multidrug ABC transporter ATPase</fullName>
    </recommendedName>
</protein>
<evidence type="ECO:0000256" key="2">
    <source>
        <dbReference type="SAM" id="Phobius"/>
    </source>
</evidence>
<keyword evidence="4" id="KW-1185">Reference proteome</keyword>
<name>A0A5M8QKW2_9MICO</name>